<evidence type="ECO:0000259" key="5">
    <source>
        <dbReference type="PROSITE" id="PS50931"/>
    </source>
</evidence>
<dbReference type="SUPFAM" id="SSF53850">
    <property type="entry name" value="Periplasmic binding protein-like II"/>
    <property type="match status" value="1"/>
</dbReference>
<dbReference type="InterPro" id="IPR005119">
    <property type="entry name" value="LysR_subst-bd"/>
</dbReference>
<dbReference type="InterPro" id="IPR036388">
    <property type="entry name" value="WH-like_DNA-bd_sf"/>
</dbReference>
<protein>
    <submittedName>
        <fullName evidence="6">Transcriptional regulator, LysR family protein</fullName>
    </submittedName>
</protein>
<sequence>MTTDGATHSLDRSLTPAVLRLLVLVEDLGGVGAAARACGVSQPSASRALAGVEGRLGCLLLRRTALGSSLTPEGLALAAQARLVLKAYDQLESLAHDLSRGTPGHVRLAASRTVGEQLVPGWLGALAGQRGDLQVSFHVGNSDAVIQQVRAGEVPLGFVEVPTPPVGLAHEILLYDRLVVIAPPNHPWVGRPVGLDDLAAAHLVEREPGSGTRSMVDTVLPHRASPAAEFDSNTAIVRAVAAGLGPAVLSELTIGENARTGDVVVVPWAHDPPKRPLCAIWQSALTSSRLVRDILTVVRADIAQAD</sequence>
<dbReference type="Pfam" id="PF03466">
    <property type="entry name" value="LysR_substrate"/>
    <property type="match status" value="1"/>
</dbReference>
<gene>
    <name evidence="6" type="primary">lysR1</name>
    <name evidence="6" type="ORF">PFCIRM138_09430</name>
</gene>
<organism evidence="6">
    <name type="scientific">Propionibacterium freudenreichii subsp. freudenreichii</name>
    <dbReference type="NCBI Taxonomy" id="66712"/>
    <lineage>
        <taxon>Bacteria</taxon>
        <taxon>Bacillati</taxon>
        <taxon>Actinomycetota</taxon>
        <taxon>Actinomycetes</taxon>
        <taxon>Propionibacteriales</taxon>
        <taxon>Propionibacteriaceae</taxon>
        <taxon>Propionibacterium</taxon>
    </lineage>
</organism>
<dbReference type="InterPro" id="IPR000847">
    <property type="entry name" value="LysR_HTH_N"/>
</dbReference>
<keyword evidence="2" id="KW-0805">Transcription regulation</keyword>
<dbReference type="Gene3D" id="1.10.10.10">
    <property type="entry name" value="Winged helix-like DNA-binding domain superfamily/Winged helix DNA-binding domain"/>
    <property type="match status" value="1"/>
</dbReference>
<proteinExistence type="inferred from homology"/>
<keyword evidence="3" id="KW-0238">DNA-binding</keyword>
<dbReference type="SUPFAM" id="SSF46785">
    <property type="entry name" value="Winged helix' DNA-binding domain"/>
    <property type="match status" value="1"/>
</dbReference>
<dbReference type="PROSITE" id="PS50931">
    <property type="entry name" value="HTH_LYSR"/>
    <property type="match status" value="1"/>
</dbReference>
<dbReference type="InterPro" id="IPR036390">
    <property type="entry name" value="WH_DNA-bd_sf"/>
</dbReference>
<name>A0A0B7P014_PROFF</name>
<evidence type="ECO:0000313" key="6">
    <source>
        <dbReference type="EMBL" id="CEP26712.1"/>
    </source>
</evidence>
<accession>A0A0B7P014</accession>
<dbReference type="Pfam" id="PF00126">
    <property type="entry name" value="HTH_1"/>
    <property type="match status" value="1"/>
</dbReference>
<dbReference type="GO" id="GO:0000976">
    <property type="term" value="F:transcription cis-regulatory region binding"/>
    <property type="evidence" value="ECO:0007669"/>
    <property type="project" value="TreeGrafter"/>
</dbReference>
<evidence type="ECO:0000256" key="4">
    <source>
        <dbReference type="ARBA" id="ARBA00023163"/>
    </source>
</evidence>
<feature type="domain" description="HTH lysR-type" evidence="5">
    <location>
        <begin position="14"/>
        <end position="71"/>
    </location>
</feature>
<dbReference type="PANTHER" id="PTHR30126:SF39">
    <property type="entry name" value="HTH-TYPE TRANSCRIPTIONAL REGULATOR CYSL"/>
    <property type="match status" value="1"/>
</dbReference>
<reference evidence="6" key="1">
    <citation type="submission" date="2014-08" db="EMBL/GenBank/DDBJ databases">
        <authorList>
            <person name="Falentin Helene"/>
        </authorList>
    </citation>
    <scope>NUCLEOTIDE SEQUENCE</scope>
</reference>
<evidence type="ECO:0000256" key="3">
    <source>
        <dbReference type="ARBA" id="ARBA00023125"/>
    </source>
</evidence>
<dbReference type="PANTHER" id="PTHR30126">
    <property type="entry name" value="HTH-TYPE TRANSCRIPTIONAL REGULATOR"/>
    <property type="match status" value="1"/>
</dbReference>
<dbReference type="Gene3D" id="3.40.190.10">
    <property type="entry name" value="Periplasmic binding protein-like II"/>
    <property type="match status" value="2"/>
</dbReference>
<comment type="similarity">
    <text evidence="1">Belongs to the LysR transcriptional regulatory family.</text>
</comment>
<evidence type="ECO:0000256" key="1">
    <source>
        <dbReference type="ARBA" id="ARBA00009437"/>
    </source>
</evidence>
<dbReference type="GO" id="GO:0003700">
    <property type="term" value="F:DNA-binding transcription factor activity"/>
    <property type="evidence" value="ECO:0007669"/>
    <property type="project" value="InterPro"/>
</dbReference>
<keyword evidence="4" id="KW-0804">Transcription</keyword>
<evidence type="ECO:0000256" key="2">
    <source>
        <dbReference type="ARBA" id="ARBA00023015"/>
    </source>
</evidence>
<dbReference type="EMBL" id="LM676420">
    <property type="protein sequence ID" value="CEP26712.1"/>
    <property type="molecule type" value="Genomic_DNA"/>
</dbReference>
<dbReference type="AlphaFoldDB" id="A0A0B7P014"/>